<sequence>MLRKSQFHLWTRLRFTKDPHIPSFHLQPDVSGVAPPQPTSTAKRILLGMDFCCASEMENTLKPSHP</sequence>
<reference evidence="2" key="1">
    <citation type="journal article" date="2011" name="Nat. Biotechnol.">
        <title>The genomic sequence of the Chinese hamster ovary (CHO)-K1 cell line.</title>
        <authorList>
            <person name="Xu X."/>
            <person name="Nagarajan H."/>
            <person name="Lewis N.E."/>
            <person name="Pan S."/>
            <person name="Cai Z."/>
            <person name="Liu X."/>
            <person name="Chen W."/>
            <person name="Xie M."/>
            <person name="Wang W."/>
            <person name="Hammond S."/>
            <person name="Andersen M.R."/>
            <person name="Neff N."/>
            <person name="Passarelli B."/>
            <person name="Koh W."/>
            <person name="Fan H.C."/>
            <person name="Wang J."/>
            <person name="Gui Y."/>
            <person name="Lee K.H."/>
            <person name="Betenbaugh M.J."/>
            <person name="Quake S.R."/>
            <person name="Famili I."/>
            <person name="Palsson B.O."/>
            <person name="Wang J."/>
        </authorList>
    </citation>
    <scope>NUCLEOTIDE SEQUENCE [LARGE SCALE GENOMIC DNA]</scope>
    <source>
        <strain evidence="2">CHO K1 cell line</strain>
    </source>
</reference>
<name>G3IQD9_CRIGR</name>
<dbReference type="Proteomes" id="UP000001075">
    <property type="component" value="Unassembled WGS sequence"/>
</dbReference>
<proteinExistence type="predicted"/>
<accession>G3IQD9</accession>
<gene>
    <name evidence="1" type="ORF">I79_026271</name>
</gene>
<dbReference type="AlphaFoldDB" id="G3IQD9"/>
<organism evidence="1 2">
    <name type="scientific">Cricetulus griseus</name>
    <name type="common">Chinese hamster</name>
    <name type="synonym">Cricetulus barabensis griseus</name>
    <dbReference type="NCBI Taxonomy" id="10029"/>
    <lineage>
        <taxon>Eukaryota</taxon>
        <taxon>Metazoa</taxon>
        <taxon>Chordata</taxon>
        <taxon>Craniata</taxon>
        <taxon>Vertebrata</taxon>
        <taxon>Euteleostomi</taxon>
        <taxon>Mammalia</taxon>
        <taxon>Eutheria</taxon>
        <taxon>Euarchontoglires</taxon>
        <taxon>Glires</taxon>
        <taxon>Rodentia</taxon>
        <taxon>Myomorpha</taxon>
        <taxon>Muroidea</taxon>
        <taxon>Cricetidae</taxon>
        <taxon>Cricetinae</taxon>
        <taxon>Cricetulus</taxon>
    </lineage>
</organism>
<evidence type="ECO:0000313" key="2">
    <source>
        <dbReference type="Proteomes" id="UP000001075"/>
    </source>
</evidence>
<protein>
    <submittedName>
        <fullName evidence="1">Uncharacterized protein</fullName>
    </submittedName>
</protein>
<evidence type="ECO:0000313" key="1">
    <source>
        <dbReference type="EMBL" id="EGV91144.1"/>
    </source>
</evidence>
<dbReference type="EMBL" id="JH086881">
    <property type="protein sequence ID" value="EGV91144.1"/>
    <property type="molecule type" value="Genomic_DNA"/>
</dbReference>
<dbReference type="InParanoid" id="G3IQD9"/>